<accession>A0A6A3SRH2</accession>
<dbReference type="EMBL" id="QXGD01000320">
    <property type="protein sequence ID" value="KAE9243410.1"/>
    <property type="molecule type" value="Genomic_DNA"/>
</dbReference>
<sequence>MAAALSMRSLMLLMPWGSLSGIPTTSSITFTAHALLLGTRSLRRASCCPPYGPSFGRSTGLLVVLGARSSVRLIYRRLTQKSVTDDPNPWLCLRSDGGLPHDTYLKHRAPL</sequence>
<evidence type="ECO:0000313" key="4">
    <source>
        <dbReference type="EMBL" id="KAE9121988.1"/>
    </source>
</evidence>
<name>A0A6A3SRH2_9STRA</name>
<evidence type="ECO:0000313" key="3">
    <source>
        <dbReference type="EMBL" id="KAE9018472.1"/>
    </source>
</evidence>
<dbReference type="EMBL" id="QXFZ01000306">
    <property type="protein sequence ID" value="KAE9121988.1"/>
    <property type="molecule type" value="Genomic_DNA"/>
</dbReference>
<dbReference type="Proteomes" id="UP000440732">
    <property type="component" value="Unassembled WGS sequence"/>
</dbReference>
<feature type="signal peptide" evidence="1">
    <location>
        <begin position="1"/>
        <end position="21"/>
    </location>
</feature>
<reference evidence="8 9" key="1">
    <citation type="submission" date="2018-08" db="EMBL/GenBank/DDBJ databases">
        <title>Genomic investigation of the strawberry pathogen Phytophthora fragariae indicates pathogenicity is determined by transcriptional variation in three key races.</title>
        <authorList>
            <person name="Adams T.M."/>
            <person name="Armitage A.D."/>
            <person name="Sobczyk M.K."/>
            <person name="Bates H.J."/>
            <person name="Dunwell J.M."/>
            <person name="Nellist C.F."/>
            <person name="Harrison R.J."/>
        </authorList>
    </citation>
    <scope>NUCLEOTIDE SEQUENCE [LARGE SCALE GENOMIC DNA]</scope>
    <source>
        <strain evidence="7 9">A4</strain>
        <strain evidence="6 10">BC-1</strain>
        <strain evidence="5 11">NOV-5</strain>
        <strain evidence="4 12">NOV-71</strain>
        <strain evidence="2 8">NOV-9</strain>
        <strain evidence="3 13">SCRP245</strain>
    </source>
</reference>
<evidence type="ECO:0000313" key="8">
    <source>
        <dbReference type="Proteomes" id="UP000429523"/>
    </source>
</evidence>
<evidence type="ECO:0000313" key="6">
    <source>
        <dbReference type="EMBL" id="KAE9243410.1"/>
    </source>
</evidence>
<evidence type="ECO:0000313" key="11">
    <source>
        <dbReference type="Proteomes" id="UP000440732"/>
    </source>
</evidence>
<dbReference type="Proteomes" id="UP000437068">
    <property type="component" value="Unassembled WGS sequence"/>
</dbReference>
<evidence type="ECO:0000313" key="7">
    <source>
        <dbReference type="EMBL" id="KAE9317660.1"/>
    </source>
</evidence>
<dbReference type="EMBL" id="QXGE01000274">
    <property type="protein sequence ID" value="KAE9317660.1"/>
    <property type="molecule type" value="Genomic_DNA"/>
</dbReference>
<evidence type="ECO:0000256" key="1">
    <source>
        <dbReference type="SAM" id="SignalP"/>
    </source>
</evidence>
<comment type="caution">
    <text evidence="4">The sequence shown here is derived from an EMBL/GenBank/DDBJ whole genome shotgun (WGS) entry which is preliminary data.</text>
</comment>
<evidence type="ECO:0008006" key="14">
    <source>
        <dbReference type="Google" id="ProtNLM"/>
    </source>
</evidence>
<gene>
    <name evidence="7" type="ORF">PF001_g6745</name>
    <name evidence="6" type="ORF">PF002_g8278</name>
    <name evidence="5" type="ORF">PF006_g8528</name>
    <name evidence="4" type="ORF">PF007_g7622</name>
    <name evidence="2" type="ORF">PF009_g8168</name>
    <name evidence="3" type="ORF">PF011_g6248</name>
</gene>
<dbReference type="Proteomes" id="UP000429523">
    <property type="component" value="Unassembled WGS sequence"/>
</dbReference>
<dbReference type="Proteomes" id="UP000441208">
    <property type="component" value="Unassembled WGS sequence"/>
</dbReference>
<dbReference type="Proteomes" id="UP000440367">
    <property type="component" value="Unassembled WGS sequence"/>
</dbReference>
<evidence type="ECO:0000313" key="13">
    <source>
        <dbReference type="Proteomes" id="UP000460718"/>
    </source>
</evidence>
<evidence type="ECO:0000313" key="9">
    <source>
        <dbReference type="Proteomes" id="UP000437068"/>
    </source>
</evidence>
<evidence type="ECO:0000313" key="5">
    <source>
        <dbReference type="EMBL" id="KAE9146728.1"/>
    </source>
</evidence>
<feature type="chain" id="PRO_5036166031" description="Secreted protein" evidence="1">
    <location>
        <begin position="22"/>
        <end position="111"/>
    </location>
</feature>
<evidence type="ECO:0000313" key="10">
    <source>
        <dbReference type="Proteomes" id="UP000440367"/>
    </source>
</evidence>
<dbReference type="EMBL" id="QXGA01000390">
    <property type="protein sequence ID" value="KAE9146728.1"/>
    <property type="molecule type" value="Genomic_DNA"/>
</dbReference>
<keyword evidence="1" id="KW-0732">Signal</keyword>
<organism evidence="4 12">
    <name type="scientific">Phytophthora fragariae</name>
    <dbReference type="NCBI Taxonomy" id="53985"/>
    <lineage>
        <taxon>Eukaryota</taxon>
        <taxon>Sar</taxon>
        <taxon>Stramenopiles</taxon>
        <taxon>Oomycota</taxon>
        <taxon>Peronosporomycetes</taxon>
        <taxon>Peronosporales</taxon>
        <taxon>Peronosporaceae</taxon>
        <taxon>Phytophthora</taxon>
    </lineage>
</organism>
<evidence type="ECO:0000313" key="2">
    <source>
        <dbReference type="EMBL" id="KAE8942060.1"/>
    </source>
</evidence>
<proteinExistence type="predicted"/>
<evidence type="ECO:0000313" key="12">
    <source>
        <dbReference type="Proteomes" id="UP000441208"/>
    </source>
</evidence>
<dbReference type="AlphaFoldDB" id="A0A6A3SRH2"/>
<dbReference type="EMBL" id="QXFW01000260">
    <property type="protein sequence ID" value="KAE9018472.1"/>
    <property type="molecule type" value="Genomic_DNA"/>
</dbReference>
<dbReference type="EMBL" id="QXGF01000326">
    <property type="protein sequence ID" value="KAE8942060.1"/>
    <property type="molecule type" value="Genomic_DNA"/>
</dbReference>
<dbReference type="Proteomes" id="UP000460718">
    <property type="component" value="Unassembled WGS sequence"/>
</dbReference>
<protein>
    <recommendedName>
        <fullName evidence="14">Secreted protein</fullName>
    </recommendedName>
</protein>